<organism evidence="2">
    <name type="scientific">Candidatus Kentrum sp. TC</name>
    <dbReference type="NCBI Taxonomy" id="2126339"/>
    <lineage>
        <taxon>Bacteria</taxon>
        <taxon>Pseudomonadati</taxon>
        <taxon>Pseudomonadota</taxon>
        <taxon>Gammaproteobacteria</taxon>
        <taxon>Candidatus Kentrum</taxon>
    </lineage>
</organism>
<evidence type="ECO:0000313" key="2">
    <source>
        <dbReference type="EMBL" id="VFK64114.1"/>
    </source>
</evidence>
<accession>A0A451ADQ8</accession>
<proteinExistence type="predicted"/>
<dbReference type="AlphaFoldDB" id="A0A451ADQ8"/>
<dbReference type="EMBL" id="CAADFS010000119">
    <property type="protein sequence ID" value="VFK50818.1"/>
    <property type="molecule type" value="Genomic_DNA"/>
</dbReference>
<evidence type="ECO:0000313" key="1">
    <source>
        <dbReference type="EMBL" id="VFK50818.1"/>
    </source>
</evidence>
<protein>
    <submittedName>
        <fullName evidence="2">Uncharacterized protein</fullName>
    </submittedName>
</protein>
<reference evidence="2" key="1">
    <citation type="submission" date="2019-02" db="EMBL/GenBank/DDBJ databases">
        <authorList>
            <person name="Gruber-Vodicka R. H."/>
            <person name="Seah K. B. B."/>
        </authorList>
    </citation>
    <scope>NUCLEOTIDE SEQUENCE</scope>
    <source>
        <strain evidence="1">BECK_BZ123</strain>
        <strain evidence="2">BECK_BZ126</strain>
    </source>
</reference>
<gene>
    <name evidence="1" type="ORF">BECKTC1821D_GA0114238_11194</name>
    <name evidence="2" type="ORF">BECKTC1821F_GA0114240_11155</name>
</gene>
<dbReference type="EMBL" id="CAADFW010000115">
    <property type="protein sequence ID" value="VFK64114.1"/>
    <property type="molecule type" value="Genomic_DNA"/>
</dbReference>
<name>A0A451ADQ8_9GAMM</name>
<sequence length="89" mass="10078">MVAGPGTHPGRVHKPYGKSIKNIGTMDFSEKPENIPEQCGILSEWSYVPNEKRLLQHYCRNSHSSRQALSKYACLGSADYRQQDTRGNR</sequence>